<evidence type="ECO:0008006" key="4">
    <source>
        <dbReference type="Google" id="ProtNLM"/>
    </source>
</evidence>
<dbReference type="InterPro" id="IPR043993">
    <property type="entry name" value="T4SS_pilin"/>
</dbReference>
<protein>
    <recommendedName>
        <fullName evidence="4">Integral membrane protein</fullName>
    </recommendedName>
</protein>
<sequence length="112" mass="11997">MSLINLVLAVDEVDISGLERDTATAIGAKSFTDLASLFSKDLINLIFVIVGLLFFASLVMAGWEYMMSSGDPKRVAGATTRFTNSLLGLIMSFVAYLVVKIVLSFLGIGSLI</sequence>
<gene>
    <name evidence="2" type="ORF">UW41_C0021G0019</name>
</gene>
<keyword evidence="1" id="KW-0472">Membrane</keyword>
<evidence type="ECO:0000313" key="3">
    <source>
        <dbReference type="Proteomes" id="UP000034172"/>
    </source>
</evidence>
<evidence type="ECO:0000313" key="2">
    <source>
        <dbReference type="EMBL" id="KKT48693.1"/>
    </source>
</evidence>
<evidence type="ECO:0000256" key="1">
    <source>
        <dbReference type="SAM" id="Phobius"/>
    </source>
</evidence>
<organism evidence="2 3">
    <name type="scientific">Candidatus Collierbacteria bacterium GW2011_GWC2_44_18</name>
    <dbReference type="NCBI Taxonomy" id="1618392"/>
    <lineage>
        <taxon>Bacteria</taxon>
        <taxon>Candidatus Collieribacteriota</taxon>
    </lineage>
</organism>
<accession>A0A0G1HPW7</accession>
<comment type="caution">
    <text evidence="2">The sequence shown here is derived from an EMBL/GenBank/DDBJ whole genome shotgun (WGS) entry which is preliminary data.</text>
</comment>
<reference evidence="2 3" key="1">
    <citation type="journal article" date="2015" name="Nature">
        <title>rRNA introns, odd ribosomes, and small enigmatic genomes across a large radiation of phyla.</title>
        <authorList>
            <person name="Brown C.T."/>
            <person name="Hug L.A."/>
            <person name="Thomas B.C."/>
            <person name="Sharon I."/>
            <person name="Castelle C.J."/>
            <person name="Singh A."/>
            <person name="Wilkins M.J."/>
            <person name="Williams K.H."/>
            <person name="Banfield J.F."/>
        </authorList>
    </citation>
    <scope>NUCLEOTIDE SEQUENCE [LARGE SCALE GENOMIC DNA]</scope>
</reference>
<dbReference type="STRING" id="1618392.UW41_C0021G0019"/>
<dbReference type="Proteomes" id="UP000034172">
    <property type="component" value="Unassembled WGS sequence"/>
</dbReference>
<keyword evidence="1" id="KW-1133">Transmembrane helix</keyword>
<dbReference type="Pfam" id="PF18895">
    <property type="entry name" value="T4SS_pilin"/>
    <property type="match status" value="1"/>
</dbReference>
<dbReference type="AlphaFoldDB" id="A0A0G1HPW7"/>
<proteinExistence type="predicted"/>
<dbReference type="EMBL" id="LCIE01000021">
    <property type="protein sequence ID" value="KKT48693.1"/>
    <property type="molecule type" value="Genomic_DNA"/>
</dbReference>
<keyword evidence="1" id="KW-0812">Transmembrane</keyword>
<name>A0A0G1HPW7_9BACT</name>
<feature type="transmembrane region" description="Helical" evidence="1">
    <location>
        <begin position="86"/>
        <end position="108"/>
    </location>
</feature>
<feature type="transmembrane region" description="Helical" evidence="1">
    <location>
        <begin position="42"/>
        <end position="65"/>
    </location>
</feature>